<protein>
    <submittedName>
        <fullName evidence="1">Uncharacterized protein</fullName>
    </submittedName>
</protein>
<evidence type="ECO:0000313" key="2">
    <source>
        <dbReference type="Proteomes" id="UP001438707"/>
    </source>
</evidence>
<dbReference type="AlphaFoldDB" id="A0AAW1S7F3"/>
<sequence length="212" mass="24234">MEQQIWHASKRSEPLSSLAAKLSWTQGRLAFRQAAQRGARKLPAELSRALAPQGQPTSCKSSSGRVPPWSQVFHTEVRDSEWARWNQSDSLIHTVSQELAQSHETTAGQLQQLLFVLPTLTLHHRMRTCEWAFLFKNIDLMAERLLQLQGLLPRVDVGELAGGKPRVLLKDPKDILIAIQPIVEDLHGFARHDKGMKTPWEWAWYLIFNYPE</sequence>
<name>A0AAW1S7F3_9CHLO</name>
<comment type="caution">
    <text evidence="1">The sequence shown here is derived from an EMBL/GenBank/DDBJ whole genome shotgun (WGS) entry which is preliminary data.</text>
</comment>
<accession>A0AAW1S7F3</accession>
<dbReference type="EMBL" id="JALJOS010000003">
    <property type="protein sequence ID" value="KAK9841398.1"/>
    <property type="molecule type" value="Genomic_DNA"/>
</dbReference>
<keyword evidence="2" id="KW-1185">Reference proteome</keyword>
<evidence type="ECO:0000313" key="1">
    <source>
        <dbReference type="EMBL" id="KAK9841398.1"/>
    </source>
</evidence>
<gene>
    <name evidence="1" type="ORF">WJX74_005114</name>
</gene>
<organism evidence="1 2">
    <name type="scientific">Apatococcus lobatus</name>
    <dbReference type="NCBI Taxonomy" id="904363"/>
    <lineage>
        <taxon>Eukaryota</taxon>
        <taxon>Viridiplantae</taxon>
        <taxon>Chlorophyta</taxon>
        <taxon>core chlorophytes</taxon>
        <taxon>Trebouxiophyceae</taxon>
        <taxon>Chlorellales</taxon>
        <taxon>Chlorellaceae</taxon>
        <taxon>Apatococcus</taxon>
    </lineage>
</organism>
<dbReference type="Proteomes" id="UP001438707">
    <property type="component" value="Unassembled WGS sequence"/>
</dbReference>
<reference evidence="1 2" key="1">
    <citation type="journal article" date="2024" name="Nat. Commun.">
        <title>Phylogenomics reveals the evolutionary origins of lichenization in chlorophyte algae.</title>
        <authorList>
            <person name="Puginier C."/>
            <person name="Libourel C."/>
            <person name="Otte J."/>
            <person name="Skaloud P."/>
            <person name="Haon M."/>
            <person name="Grisel S."/>
            <person name="Petersen M."/>
            <person name="Berrin J.G."/>
            <person name="Delaux P.M."/>
            <person name="Dal Grande F."/>
            <person name="Keller J."/>
        </authorList>
    </citation>
    <scope>NUCLEOTIDE SEQUENCE [LARGE SCALE GENOMIC DNA]</scope>
    <source>
        <strain evidence="1 2">SAG 2145</strain>
    </source>
</reference>
<proteinExistence type="predicted"/>